<dbReference type="EMBL" id="CM001883">
    <property type="protein sequence ID" value="EOY08136.1"/>
    <property type="molecule type" value="Genomic_DNA"/>
</dbReference>
<dbReference type="InParanoid" id="A0A061ETJ3"/>
<dbReference type="AlphaFoldDB" id="A0A061ETJ3"/>
<evidence type="ECO:0000313" key="1">
    <source>
        <dbReference type="EMBL" id="EOY08136.1"/>
    </source>
</evidence>
<proteinExistence type="predicted"/>
<protein>
    <submittedName>
        <fullName evidence="1">Uncharacterized protein</fullName>
    </submittedName>
</protein>
<keyword evidence="2" id="KW-1185">Reference proteome</keyword>
<reference evidence="1 2" key="1">
    <citation type="journal article" date="2013" name="Genome Biol.">
        <title>The genome sequence of the most widely cultivated cacao type and its use to identify candidate genes regulating pod color.</title>
        <authorList>
            <person name="Motamayor J.C."/>
            <person name="Mockaitis K."/>
            <person name="Schmutz J."/>
            <person name="Haiminen N."/>
            <person name="Iii D.L."/>
            <person name="Cornejo O."/>
            <person name="Findley S.D."/>
            <person name="Zheng P."/>
            <person name="Utro F."/>
            <person name="Royaert S."/>
            <person name="Saski C."/>
            <person name="Jenkins J."/>
            <person name="Podicheti R."/>
            <person name="Zhao M."/>
            <person name="Scheffler B.E."/>
            <person name="Stack J.C."/>
            <person name="Feltus F.A."/>
            <person name="Mustiga G.M."/>
            <person name="Amores F."/>
            <person name="Phillips W."/>
            <person name="Marelli J.P."/>
            <person name="May G.D."/>
            <person name="Shapiro H."/>
            <person name="Ma J."/>
            <person name="Bustamante C.D."/>
            <person name="Schnell R.J."/>
            <person name="Main D."/>
            <person name="Gilbert D."/>
            <person name="Parida L."/>
            <person name="Kuhn D.N."/>
        </authorList>
    </citation>
    <scope>NUCLEOTIDE SEQUENCE [LARGE SCALE GENOMIC DNA]</scope>
    <source>
        <strain evidence="2">cv. Matina 1-6</strain>
    </source>
</reference>
<name>A0A061ETJ3_THECC</name>
<dbReference type="Proteomes" id="UP000026915">
    <property type="component" value="Chromosome 5"/>
</dbReference>
<sequence>MILFFFDRLKYHHGDPWVEKRMTWQSFDMPHGSLLTCHMGTVIDNGETKEDGQFMEDFESDDDEIEQDSEGFRSDEASIDLVATWIRLQGMPLKFYDKKESDKLRRVEDDMFPLCQVWAWS</sequence>
<gene>
    <name evidence="1" type="ORF">TCM_022473</name>
</gene>
<dbReference type="HOGENOM" id="CLU_2042292_0_0_1"/>
<evidence type="ECO:0000313" key="2">
    <source>
        <dbReference type="Proteomes" id="UP000026915"/>
    </source>
</evidence>
<accession>A0A061ETJ3</accession>
<dbReference type="Gramene" id="EOY08136">
    <property type="protein sequence ID" value="EOY08136"/>
    <property type="gene ID" value="TCM_022473"/>
</dbReference>
<organism evidence="1 2">
    <name type="scientific">Theobroma cacao</name>
    <name type="common">Cacao</name>
    <name type="synonym">Cocoa</name>
    <dbReference type="NCBI Taxonomy" id="3641"/>
    <lineage>
        <taxon>Eukaryota</taxon>
        <taxon>Viridiplantae</taxon>
        <taxon>Streptophyta</taxon>
        <taxon>Embryophyta</taxon>
        <taxon>Tracheophyta</taxon>
        <taxon>Spermatophyta</taxon>
        <taxon>Magnoliopsida</taxon>
        <taxon>eudicotyledons</taxon>
        <taxon>Gunneridae</taxon>
        <taxon>Pentapetalae</taxon>
        <taxon>rosids</taxon>
        <taxon>malvids</taxon>
        <taxon>Malvales</taxon>
        <taxon>Malvaceae</taxon>
        <taxon>Byttnerioideae</taxon>
        <taxon>Theobroma</taxon>
    </lineage>
</organism>